<protein>
    <submittedName>
        <fullName evidence="1">Uncharacterized protein</fullName>
    </submittedName>
</protein>
<keyword evidence="2" id="KW-1185">Reference proteome</keyword>
<evidence type="ECO:0000313" key="1">
    <source>
        <dbReference type="EMBL" id="KAK0701892.1"/>
    </source>
</evidence>
<sequence length="311" mass="34726">MDEPPMVALPPIKESVSEFNDLPRPEKRPDGSLNHWVFGACHFYLDSDSPADIIIAVYPQSEDFNMDRPGMMVSMETGSAQAEATVPYLLAAFLDYNQDIPNHPPPSAPWTWSILDADKAQAVQDVLEKHGVRPENKAAKDPDARALLKSLHLESCPVDQMLNLHLPLRCLVLAGQDIPKNLELLFGPHYEQGVKKDHENMRIECLLDPPPGSPSHAKYATTDAASLNQSLRPATEAEQERVKEVRDIQERIRKRRAEGEPPSQEDTLAILWPISGRNWEAKYPAFVLARKTMMDLGIVPDGFQGLSLSPM</sequence>
<evidence type="ECO:0000313" key="2">
    <source>
        <dbReference type="Proteomes" id="UP001172101"/>
    </source>
</evidence>
<dbReference type="EMBL" id="JAUIRO010000009">
    <property type="protein sequence ID" value="KAK0701892.1"/>
    <property type="molecule type" value="Genomic_DNA"/>
</dbReference>
<accession>A0AA39ZQQ3</accession>
<organism evidence="1 2">
    <name type="scientific">Lasiosphaeria miniovina</name>
    <dbReference type="NCBI Taxonomy" id="1954250"/>
    <lineage>
        <taxon>Eukaryota</taxon>
        <taxon>Fungi</taxon>
        <taxon>Dikarya</taxon>
        <taxon>Ascomycota</taxon>
        <taxon>Pezizomycotina</taxon>
        <taxon>Sordariomycetes</taxon>
        <taxon>Sordariomycetidae</taxon>
        <taxon>Sordariales</taxon>
        <taxon>Lasiosphaeriaceae</taxon>
        <taxon>Lasiosphaeria</taxon>
    </lineage>
</organism>
<dbReference type="AlphaFoldDB" id="A0AA39ZQQ3"/>
<proteinExistence type="predicted"/>
<name>A0AA39ZQQ3_9PEZI</name>
<gene>
    <name evidence="1" type="ORF">B0T26DRAFT_877162</name>
</gene>
<reference evidence="1" key="1">
    <citation type="submission" date="2023-06" db="EMBL/GenBank/DDBJ databases">
        <title>Genome-scale phylogeny and comparative genomics of the fungal order Sordariales.</title>
        <authorList>
            <consortium name="Lawrence Berkeley National Laboratory"/>
            <person name="Hensen N."/>
            <person name="Bonometti L."/>
            <person name="Westerberg I."/>
            <person name="Brannstrom I.O."/>
            <person name="Guillou S."/>
            <person name="Cros-Aarteil S."/>
            <person name="Calhoun S."/>
            <person name="Haridas S."/>
            <person name="Kuo A."/>
            <person name="Mondo S."/>
            <person name="Pangilinan J."/>
            <person name="Riley R."/>
            <person name="LaButti K."/>
            <person name="Andreopoulos B."/>
            <person name="Lipzen A."/>
            <person name="Chen C."/>
            <person name="Yanf M."/>
            <person name="Daum C."/>
            <person name="Ng V."/>
            <person name="Clum A."/>
            <person name="Steindorff A."/>
            <person name="Ohm R."/>
            <person name="Martin F."/>
            <person name="Silar P."/>
            <person name="Natvig D."/>
            <person name="Lalanne C."/>
            <person name="Gautier V."/>
            <person name="Ament-velasquez S.L."/>
            <person name="Kruys A."/>
            <person name="Hutchinson M.I."/>
            <person name="Powell A.J."/>
            <person name="Barry K."/>
            <person name="Miller A.N."/>
            <person name="Grigoriev I.V."/>
            <person name="Debuchy R."/>
            <person name="Gladieux P."/>
            <person name="Thoren M.H."/>
            <person name="Johannesson H."/>
        </authorList>
    </citation>
    <scope>NUCLEOTIDE SEQUENCE</scope>
    <source>
        <strain evidence="1">SMH2392-1A</strain>
    </source>
</reference>
<dbReference type="GeneID" id="85331395"/>
<comment type="caution">
    <text evidence="1">The sequence shown here is derived from an EMBL/GenBank/DDBJ whole genome shotgun (WGS) entry which is preliminary data.</text>
</comment>
<dbReference type="RefSeq" id="XP_060289556.1">
    <property type="nucleotide sequence ID" value="XM_060448125.1"/>
</dbReference>
<dbReference type="Proteomes" id="UP001172101">
    <property type="component" value="Unassembled WGS sequence"/>
</dbReference>